<gene>
    <name evidence="6" type="ORF">PQR63_22385</name>
</gene>
<evidence type="ECO:0000313" key="7">
    <source>
        <dbReference type="Proteomes" id="UP001629214"/>
    </source>
</evidence>
<accession>A0ABW8ZFL8</accession>
<dbReference type="EMBL" id="JAQQFR010000019">
    <property type="protein sequence ID" value="MFL9881163.1"/>
    <property type="molecule type" value="Genomic_DNA"/>
</dbReference>
<evidence type="ECO:0000256" key="1">
    <source>
        <dbReference type="ARBA" id="ARBA00009477"/>
    </source>
</evidence>
<evidence type="ECO:0000259" key="3">
    <source>
        <dbReference type="Pfam" id="PF25917"/>
    </source>
</evidence>
<feature type="domain" description="CusB-like beta-barrel" evidence="4">
    <location>
        <begin position="220"/>
        <end position="291"/>
    </location>
</feature>
<organism evidence="6 7">
    <name type="scientific">Herbaspirillum rhizosphaerae</name>
    <dbReference type="NCBI Taxonomy" id="346179"/>
    <lineage>
        <taxon>Bacteria</taxon>
        <taxon>Pseudomonadati</taxon>
        <taxon>Pseudomonadota</taxon>
        <taxon>Betaproteobacteria</taxon>
        <taxon>Burkholderiales</taxon>
        <taxon>Oxalobacteraceae</taxon>
        <taxon>Herbaspirillum</taxon>
    </lineage>
</organism>
<comment type="caution">
    <text evidence="6">The sequence shown here is derived from an EMBL/GenBank/DDBJ whole genome shotgun (WGS) entry which is preliminary data.</text>
</comment>
<feature type="domain" description="Multidrug resistance protein MdtA-like alpha-helical hairpin" evidence="2">
    <location>
        <begin position="113"/>
        <end position="180"/>
    </location>
</feature>
<dbReference type="InterPro" id="IPR058792">
    <property type="entry name" value="Beta-barrel_RND_2"/>
</dbReference>
<dbReference type="RefSeq" id="WP_408170340.1">
    <property type="nucleotide sequence ID" value="NZ_JAQQFR010000019.1"/>
</dbReference>
<name>A0ABW8ZFL8_9BURK</name>
<dbReference type="Gene3D" id="2.40.420.20">
    <property type="match status" value="1"/>
</dbReference>
<dbReference type="Gene3D" id="1.10.287.470">
    <property type="entry name" value="Helix hairpin bin"/>
    <property type="match status" value="1"/>
</dbReference>
<dbReference type="Proteomes" id="UP001629214">
    <property type="component" value="Unassembled WGS sequence"/>
</dbReference>
<evidence type="ECO:0000259" key="2">
    <source>
        <dbReference type="Pfam" id="PF25876"/>
    </source>
</evidence>
<evidence type="ECO:0000313" key="6">
    <source>
        <dbReference type="EMBL" id="MFL9881163.1"/>
    </source>
</evidence>
<dbReference type="PANTHER" id="PTHR30469">
    <property type="entry name" value="MULTIDRUG RESISTANCE PROTEIN MDTA"/>
    <property type="match status" value="1"/>
</dbReference>
<protein>
    <submittedName>
        <fullName evidence="6">Efflux RND transporter periplasmic adaptor subunit</fullName>
    </submittedName>
</protein>
<dbReference type="Gene3D" id="2.40.50.100">
    <property type="match status" value="1"/>
</dbReference>
<comment type="similarity">
    <text evidence="1">Belongs to the membrane fusion protein (MFP) (TC 8.A.1) family.</text>
</comment>
<dbReference type="InterPro" id="IPR006143">
    <property type="entry name" value="RND_pump_MFP"/>
</dbReference>
<dbReference type="InterPro" id="IPR058625">
    <property type="entry name" value="MdtA-like_BSH"/>
</dbReference>
<feature type="domain" description="Multidrug resistance protein MdtA-like barrel-sandwich hybrid" evidence="3">
    <location>
        <begin position="72"/>
        <end position="209"/>
    </location>
</feature>
<dbReference type="Gene3D" id="2.40.30.170">
    <property type="match status" value="1"/>
</dbReference>
<dbReference type="Pfam" id="PF25876">
    <property type="entry name" value="HH_MFP_RND"/>
    <property type="match status" value="1"/>
</dbReference>
<reference evidence="6 7" key="1">
    <citation type="journal article" date="2024" name="Chem. Sci.">
        <title>Discovery of megapolipeptins by genome mining of a Burkholderiales bacteria collection.</title>
        <authorList>
            <person name="Paulo B.S."/>
            <person name="Recchia M.J.J."/>
            <person name="Lee S."/>
            <person name="Fergusson C.H."/>
            <person name="Romanowski S.B."/>
            <person name="Hernandez A."/>
            <person name="Krull N."/>
            <person name="Liu D.Y."/>
            <person name="Cavanagh H."/>
            <person name="Bos A."/>
            <person name="Gray C.A."/>
            <person name="Murphy B.T."/>
            <person name="Linington R.G."/>
            <person name="Eustaquio A.S."/>
        </authorList>
    </citation>
    <scope>NUCLEOTIDE SEQUENCE [LARGE SCALE GENOMIC DNA]</scope>
    <source>
        <strain evidence="6 7">RL21-008-BIB-B</strain>
    </source>
</reference>
<dbReference type="Pfam" id="PF25989">
    <property type="entry name" value="YknX_C"/>
    <property type="match status" value="1"/>
</dbReference>
<sequence>MTLSFLKRRPVLIGLLILMIAVAFLTTRKRPPAAVIEKPAQVLEFLTSDIVMTTVEPLRQVLPMSGALRALNQVSVKAKVAGEVKEVLVRAGEAVQAGQVLIRIDTSEYQAKLEQARGSLVASRGQLDIATKTRDNNLALLDKGFISRNAFDNAASQFDIAKANVDTARGALDVAQKALNDTVIKAPINGMISSRTVEPGEKVSIDNKLLDVVDLSQMELEAPVPTADILKVKLGQEVLVTVEGLPQAVVGKVVRINPGTQSGSRSIMVYVRIENPQGLLRAGMFADASLTLDKRDAVMTVPQTSIQTDGDKTYVYAIEEGKLIRRDVTLGMRGIDSRGNAVEVSSGLQNGARIVKANLGNLNTGTPVRISATGGAVPAATNVAPATSAPAVKAKE</sequence>
<dbReference type="InterPro" id="IPR058637">
    <property type="entry name" value="YknX-like_C"/>
</dbReference>
<proteinExistence type="inferred from homology"/>
<dbReference type="NCBIfam" id="TIGR01730">
    <property type="entry name" value="RND_mfp"/>
    <property type="match status" value="1"/>
</dbReference>
<dbReference type="InterPro" id="IPR058624">
    <property type="entry name" value="MdtA-like_HH"/>
</dbReference>
<dbReference type="Pfam" id="PF25954">
    <property type="entry name" value="Beta-barrel_RND_2"/>
    <property type="match status" value="1"/>
</dbReference>
<keyword evidence="7" id="KW-1185">Reference proteome</keyword>
<evidence type="ECO:0000259" key="5">
    <source>
        <dbReference type="Pfam" id="PF25989"/>
    </source>
</evidence>
<dbReference type="SUPFAM" id="SSF111369">
    <property type="entry name" value="HlyD-like secretion proteins"/>
    <property type="match status" value="1"/>
</dbReference>
<dbReference type="Pfam" id="PF25917">
    <property type="entry name" value="BSH_RND"/>
    <property type="match status" value="1"/>
</dbReference>
<feature type="domain" description="YknX-like C-terminal permuted SH3-like" evidence="5">
    <location>
        <begin position="298"/>
        <end position="369"/>
    </location>
</feature>
<dbReference type="PANTHER" id="PTHR30469:SF33">
    <property type="entry name" value="SLR1207 PROTEIN"/>
    <property type="match status" value="1"/>
</dbReference>
<evidence type="ECO:0000259" key="4">
    <source>
        <dbReference type="Pfam" id="PF25954"/>
    </source>
</evidence>